<sequence length="322" mass="35798">MVYFTHYGELYGTVYEHRVATPADADDGHVGPVREAWYGELMQQRRDEQRLNAGMPYVGAISRLEVWPGRLSGLVLLDEDEEPAYPGRAHGYPRTLDVFWPRLTSEQWLLLAADARPHAHRLATESSEEAMLRILDLAVYALGVTLLPTLGEIKNSDCPCRSRKSVCEHIAALIECYARTLESEPLTLLLLAGLAPTDFFGLLDDPDHPSAQPNYRPTRLPAPTIDGRNLYYRRQWHTAPPLPPLPAPPTSPTAAGPQTELGDPAHQFLARAATDRAADLLNQALKRRRNPLVDPVRRLTPEQDAARLAAYRSSHDEAASPA</sequence>
<feature type="compositionally biased region" description="Pro residues" evidence="1">
    <location>
        <begin position="240"/>
        <end position="251"/>
    </location>
</feature>
<feature type="compositionally biased region" description="Basic and acidic residues" evidence="1">
    <location>
        <begin position="295"/>
        <end position="305"/>
    </location>
</feature>
<feature type="region of interest" description="Disordered" evidence="1">
    <location>
        <begin position="292"/>
        <end position="322"/>
    </location>
</feature>
<dbReference type="PANTHER" id="PTHR38133:SF1">
    <property type="entry name" value="SLR1429 PROTEIN"/>
    <property type="match status" value="1"/>
</dbReference>
<feature type="region of interest" description="Disordered" evidence="1">
    <location>
        <begin position="237"/>
        <end position="261"/>
    </location>
</feature>
<evidence type="ECO:0000313" key="3">
    <source>
        <dbReference type="Proteomes" id="UP001221150"/>
    </source>
</evidence>
<dbReference type="Proteomes" id="UP001221150">
    <property type="component" value="Unassembled WGS sequence"/>
</dbReference>
<gene>
    <name evidence="2" type="ORF">P3H78_30995</name>
</gene>
<comment type="caution">
    <text evidence="2">The sequence shown here is derived from an EMBL/GenBank/DDBJ whole genome shotgun (WGS) entry which is preliminary data.</text>
</comment>
<reference evidence="2 3" key="1">
    <citation type="submission" date="2023-03" db="EMBL/GenBank/DDBJ databases">
        <title>Draft genome sequence of Streptomyces sp. K1PA1 isolated from peat swamp forest in Thailand.</title>
        <authorList>
            <person name="Klaysubun C."/>
            <person name="Duangmal K."/>
        </authorList>
    </citation>
    <scope>NUCLEOTIDE SEQUENCE [LARGE SCALE GENOMIC DNA]</scope>
    <source>
        <strain evidence="2 3">K1PA1</strain>
    </source>
</reference>
<proteinExistence type="predicted"/>
<feature type="compositionally biased region" description="Basic and acidic residues" evidence="1">
    <location>
        <begin position="313"/>
        <end position="322"/>
    </location>
</feature>
<evidence type="ECO:0008006" key="4">
    <source>
        <dbReference type="Google" id="ProtNLM"/>
    </source>
</evidence>
<evidence type="ECO:0000256" key="1">
    <source>
        <dbReference type="SAM" id="MobiDB-lite"/>
    </source>
</evidence>
<name>A0ABT6AGJ3_9ACTN</name>
<dbReference type="PANTHER" id="PTHR38133">
    <property type="entry name" value="SLR1429 PROTEIN"/>
    <property type="match status" value="1"/>
</dbReference>
<keyword evidence="3" id="KW-1185">Reference proteome</keyword>
<organism evidence="2 3">
    <name type="scientific">Streptomyces tropicalis</name>
    <dbReference type="NCBI Taxonomy" id="3034234"/>
    <lineage>
        <taxon>Bacteria</taxon>
        <taxon>Bacillati</taxon>
        <taxon>Actinomycetota</taxon>
        <taxon>Actinomycetes</taxon>
        <taxon>Kitasatosporales</taxon>
        <taxon>Streptomycetaceae</taxon>
        <taxon>Streptomyces</taxon>
    </lineage>
</organism>
<protein>
    <recommendedName>
        <fullName evidence="4">SWIM-type domain-containing protein</fullName>
    </recommendedName>
</protein>
<accession>A0ABT6AGJ3</accession>
<dbReference type="RefSeq" id="WP_276112512.1">
    <property type="nucleotide sequence ID" value="NZ_JARJBB010000034.1"/>
</dbReference>
<evidence type="ECO:0000313" key="2">
    <source>
        <dbReference type="EMBL" id="MDF3302960.1"/>
    </source>
</evidence>
<dbReference type="EMBL" id="JARJBB010000034">
    <property type="protein sequence ID" value="MDF3302960.1"/>
    <property type="molecule type" value="Genomic_DNA"/>
</dbReference>